<keyword evidence="2" id="KW-1185">Reference proteome</keyword>
<dbReference type="AlphaFoldDB" id="A0A448XH25"/>
<evidence type="ECO:0000313" key="1">
    <source>
        <dbReference type="EMBL" id="VEL36437.1"/>
    </source>
</evidence>
<reference evidence="1" key="1">
    <citation type="submission" date="2018-11" db="EMBL/GenBank/DDBJ databases">
        <authorList>
            <consortium name="Pathogen Informatics"/>
        </authorList>
    </citation>
    <scope>NUCLEOTIDE SEQUENCE</scope>
</reference>
<gene>
    <name evidence="1" type="ORF">PXEA_LOCUS29877</name>
</gene>
<accession>A0A448XH25</accession>
<name>A0A448XH25_9PLAT</name>
<sequence length="84" mass="8951">MGTCAPIWHVINEADKMTDFLTILALGYFMPGSLLMHAGQEVLQVGRAETFSGIAIMDKILANSKQIPASASNFGGSPRKIGLT</sequence>
<protein>
    <submittedName>
        <fullName evidence="1">Uncharacterized protein</fullName>
    </submittedName>
</protein>
<dbReference type="OrthoDB" id="6279589at2759"/>
<comment type="caution">
    <text evidence="1">The sequence shown here is derived from an EMBL/GenBank/DDBJ whole genome shotgun (WGS) entry which is preliminary data.</text>
</comment>
<evidence type="ECO:0000313" key="2">
    <source>
        <dbReference type="Proteomes" id="UP000784294"/>
    </source>
</evidence>
<dbReference type="EMBL" id="CAAALY010252220">
    <property type="protein sequence ID" value="VEL36437.1"/>
    <property type="molecule type" value="Genomic_DNA"/>
</dbReference>
<dbReference type="Proteomes" id="UP000784294">
    <property type="component" value="Unassembled WGS sequence"/>
</dbReference>
<proteinExistence type="predicted"/>
<organism evidence="1 2">
    <name type="scientific">Protopolystoma xenopodis</name>
    <dbReference type="NCBI Taxonomy" id="117903"/>
    <lineage>
        <taxon>Eukaryota</taxon>
        <taxon>Metazoa</taxon>
        <taxon>Spiralia</taxon>
        <taxon>Lophotrochozoa</taxon>
        <taxon>Platyhelminthes</taxon>
        <taxon>Monogenea</taxon>
        <taxon>Polyopisthocotylea</taxon>
        <taxon>Polystomatidea</taxon>
        <taxon>Polystomatidae</taxon>
        <taxon>Protopolystoma</taxon>
    </lineage>
</organism>